<sequence length="226" mass="24824">MSGRILVLQRPWRDGLGSRLGMWLTTSRRLLDLCVIGRILTGGALLLISWFFPESVVGLLLVNFLFLSFFLFRCGYGLDGADQMLIIVCVSTLLALTDSPLLRSAGLWFMTAQLVLSFMVAGIAKLCGEDWRSGRALTGIMTTDRYGLPGIGRVLIRRPVLSRALGWGVIAFESSFFLILLGYRPIIFAYLGAGLLFHAGVAFSMGLNNFLFSFAPAYPLVALCLL</sequence>
<accession>A0ABY3WVQ8</accession>
<protein>
    <recommendedName>
        <fullName evidence="4">HTTM domain-containing protein</fullName>
    </recommendedName>
</protein>
<evidence type="ECO:0000313" key="2">
    <source>
        <dbReference type="EMBL" id="UNM15626.1"/>
    </source>
</evidence>
<evidence type="ECO:0008006" key="4">
    <source>
        <dbReference type="Google" id="ProtNLM"/>
    </source>
</evidence>
<reference evidence="2 3" key="1">
    <citation type="submission" date="2021-03" db="EMBL/GenBank/DDBJ databases">
        <title>Complete genome of Streptomyces formicae strain 1H-GS9 (DSM 100524).</title>
        <authorList>
            <person name="Atanasov K.E."/>
            <person name="Altabella T."/>
            <person name="Ferrer A."/>
        </authorList>
    </citation>
    <scope>NUCLEOTIDE SEQUENCE [LARGE SCALE GENOMIC DNA]</scope>
    <source>
        <strain evidence="2 3">1H-GS9</strain>
    </source>
</reference>
<keyword evidence="1" id="KW-1133">Transmembrane helix</keyword>
<dbReference type="EMBL" id="CP071872">
    <property type="protein sequence ID" value="UNM15626.1"/>
    <property type="molecule type" value="Genomic_DNA"/>
</dbReference>
<evidence type="ECO:0000256" key="1">
    <source>
        <dbReference type="SAM" id="Phobius"/>
    </source>
</evidence>
<keyword evidence="1" id="KW-0812">Transmembrane</keyword>
<feature type="transmembrane region" description="Helical" evidence="1">
    <location>
        <begin position="30"/>
        <end position="50"/>
    </location>
</feature>
<organism evidence="2 3">
    <name type="scientific">Streptomyces formicae</name>
    <dbReference type="NCBI Taxonomy" id="1616117"/>
    <lineage>
        <taxon>Bacteria</taxon>
        <taxon>Bacillati</taxon>
        <taxon>Actinomycetota</taxon>
        <taxon>Actinomycetes</taxon>
        <taxon>Kitasatosporales</taxon>
        <taxon>Streptomycetaceae</taxon>
        <taxon>Streptomyces</taxon>
    </lineage>
</organism>
<proteinExistence type="predicted"/>
<name>A0ABY3WVQ8_9ACTN</name>
<feature type="transmembrane region" description="Helical" evidence="1">
    <location>
        <begin position="108"/>
        <end position="127"/>
    </location>
</feature>
<evidence type="ECO:0000313" key="3">
    <source>
        <dbReference type="Proteomes" id="UP000828924"/>
    </source>
</evidence>
<dbReference type="RefSeq" id="WP_242337552.1">
    <property type="nucleotide sequence ID" value="NZ_CP071872.1"/>
</dbReference>
<feature type="transmembrane region" description="Helical" evidence="1">
    <location>
        <begin position="160"/>
        <end position="181"/>
    </location>
</feature>
<feature type="transmembrane region" description="Helical" evidence="1">
    <location>
        <begin position="56"/>
        <end position="72"/>
    </location>
</feature>
<dbReference type="Proteomes" id="UP000828924">
    <property type="component" value="Chromosome"/>
</dbReference>
<keyword evidence="3" id="KW-1185">Reference proteome</keyword>
<gene>
    <name evidence="2" type="ORF">J4032_32930</name>
</gene>
<keyword evidence="1" id="KW-0472">Membrane</keyword>
<feature type="transmembrane region" description="Helical" evidence="1">
    <location>
        <begin position="84"/>
        <end position="102"/>
    </location>
</feature>